<feature type="domain" description="Cation-transporting P-type ATPase N-terminal" evidence="13">
    <location>
        <begin position="153"/>
        <end position="206"/>
    </location>
</feature>
<dbReference type="GO" id="GO:0016887">
    <property type="term" value="F:ATP hydrolysis activity"/>
    <property type="evidence" value="ECO:0007669"/>
    <property type="project" value="InterPro"/>
</dbReference>
<feature type="transmembrane region" description="Helical" evidence="11">
    <location>
        <begin position="218"/>
        <end position="237"/>
    </location>
</feature>
<evidence type="ECO:0000256" key="7">
    <source>
        <dbReference type="ARBA" id="ARBA00022842"/>
    </source>
</evidence>
<dbReference type="PANTHER" id="PTHR45630">
    <property type="entry name" value="CATION-TRANSPORTING ATPASE-RELATED"/>
    <property type="match status" value="1"/>
</dbReference>
<evidence type="ECO:0000256" key="11">
    <source>
        <dbReference type="RuleBase" id="RU362082"/>
    </source>
</evidence>
<gene>
    <name evidence="15" type="ORF">GDO78_001692</name>
</gene>
<reference evidence="15" key="1">
    <citation type="thesis" date="2020" institute="ProQuest LLC" country="789 East Eisenhower Parkway, Ann Arbor, MI, USA">
        <title>Comparative Genomics and Chromosome Evolution.</title>
        <authorList>
            <person name="Mudd A.B."/>
        </authorList>
    </citation>
    <scope>NUCLEOTIDE SEQUENCE</scope>
    <source>
        <strain evidence="15">HN-11 Male</strain>
        <tissue evidence="15">Kidney and liver</tissue>
    </source>
</reference>
<dbReference type="InterPro" id="IPR047819">
    <property type="entry name" value="P5A-ATPase_N"/>
</dbReference>
<dbReference type="GO" id="GO:0015662">
    <property type="term" value="F:P-type ion transporter activity"/>
    <property type="evidence" value="ECO:0007669"/>
    <property type="project" value="InterPro"/>
</dbReference>
<evidence type="ECO:0000256" key="5">
    <source>
        <dbReference type="ARBA" id="ARBA00022741"/>
    </source>
</evidence>
<evidence type="ECO:0000256" key="9">
    <source>
        <dbReference type="ARBA" id="ARBA00022989"/>
    </source>
</evidence>
<dbReference type="InterPro" id="IPR047821">
    <property type="entry name" value="P5B-type_ATPase"/>
</dbReference>
<evidence type="ECO:0000256" key="6">
    <source>
        <dbReference type="ARBA" id="ARBA00022840"/>
    </source>
</evidence>
<keyword evidence="7 11" id="KW-0460">Magnesium</keyword>
<dbReference type="NCBIfam" id="TIGR01657">
    <property type="entry name" value="P-ATPase-V"/>
    <property type="match status" value="1"/>
</dbReference>
<dbReference type="InterPro" id="IPR018303">
    <property type="entry name" value="ATPase_P-typ_P_site"/>
</dbReference>
<feature type="domain" description="P5B-type ATPase N-terminal" evidence="14">
    <location>
        <begin position="13"/>
        <end position="134"/>
    </location>
</feature>
<dbReference type="GO" id="GO:0019829">
    <property type="term" value="F:ATPase-coupled monoatomic cation transmembrane transporter activity"/>
    <property type="evidence" value="ECO:0007669"/>
    <property type="project" value="UniProtKB-UniRule"/>
</dbReference>
<dbReference type="FunFam" id="2.70.150.10:FF:000035">
    <property type="entry name" value="Cation-transporting ATPase"/>
    <property type="match status" value="1"/>
</dbReference>
<evidence type="ECO:0000259" key="12">
    <source>
        <dbReference type="Pfam" id="PF00122"/>
    </source>
</evidence>
<dbReference type="Pfam" id="PF00690">
    <property type="entry name" value="Cation_ATPase_N"/>
    <property type="match status" value="1"/>
</dbReference>
<organism evidence="15 16">
    <name type="scientific">Eleutherodactylus coqui</name>
    <name type="common">Puerto Rican coqui</name>
    <dbReference type="NCBI Taxonomy" id="57060"/>
    <lineage>
        <taxon>Eukaryota</taxon>
        <taxon>Metazoa</taxon>
        <taxon>Chordata</taxon>
        <taxon>Craniata</taxon>
        <taxon>Vertebrata</taxon>
        <taxon>Euteleostomi</taxon>
        <taxon>Amphibia</taxon>
        <taxon>Batrachia</taxon>
        <taxon>Anura</taxon>
        <taxon>Neobatrachia</taxon>
        <taxon>Hyloidea</taxon>
        <taxon>Eleutherodactylidae</taxon>
        <taxon>Eleutherodactylinae</taxon>
        <taxon>Eleutherodactylus</taxon>
        <taxon>Eleutherodactylus</taxon>
    </lineage>
</organism>
<dbReference type="Gene3D" id="2.70.150.10">
    <property type="entry name" value="Calcium-transporting ATPase, cytoplasmic transduction domain A"/>
    <property type="match status" value="1"/>
</dbReference>
<dbReference type="Proteomes" id="UP000770717">
    <property type="component" value="Unassembled WGS sequence"/>
</dbReference>
<keyword evidence="16" id="KW-1185">Reference proteome</keyword>
<feature type="transmembrane region" description="Helical" evidence="11">
    <location>
        <begin position="26"/>
        <end position="49"/>
    </location>
</feature>
<comment type="similarity">
    <text evidence="2 11">Belongs to the cation transport ATPase (P-type) (TC 3.A.3) family. Type V subfamily.</text>
</comment>
<dbReference type="SUPFAM" id="SSF81660">
    <property type="entry name" value="Metal cation-transporting ATPase, ATP-binding domain N"/>
    <property type="match status" value="1"/>
</dbReference>
<comment type="caution">
    <text evidence="15">The sequence shown here is derived from an EMBL/GenBank/DDBJ whole genome shotgun (WGS) entry which is preliminary data.</text>
</comment>
<dbReference type="InterPro" id="IPR023214">
    <property type="entry name" value="HAD_sf"/>
</dbReference>
<comment type="catalytic activity">
    <reaction evidence="11">
        <text>ATP + H2O = ADP + phosphate + H(+)</text>
        <dbReference type="Rhea" id="RHEA:13065"/>
        <dbReference type="ChEBI" id="CHEBI:15377"/>
        <dbReference type="ChEBI" id="CHEBI:15378"/>
        <dbReference type="ChEBI" id="CHEBI:30616"/>
        <dbReference type="ChEBI" id="CHEBI:43474"/>
        <dbReference type="ChEBI" id="CHEBI:456216"/>
    </reaction>
</comment>
<evidence type="ECO:0000259" key="13">
    <source>
        <dbReference type="Pfam" id="PF00690"/>
    </source>
</evidence>
<evidence type="ECO:0000256" key="4">
    <source>
        <dbReference type="ARBA" id="ARBA00022723"/>
    </source>
</evidence>
<sequence length="1158" mass="130186">MKTDTRVLLNPGEENEMDLFGYRTQMWKQALCIIGYIFSLGFLLLLFYWKPEWDVWCQCASCSLEKANIILLRTTDDFKKYSKKKVFWVEPFKTVDKELHGVTSDEKSLIGKALIMPDYKVRCIRVQKIRYIWNTLEKNFQKIGALEDEYSCSDIHTRFGCGFTQEEQEMRKQVCGLNAIEVEVTPIWKLLFKEVLNPFYIFQAFSLSLWFATGYTEYAAVLVGITLLSIAATIYNLRMQSVKLHKMVSSHNSMKVTILGKNGGVQELESQYLVPGDVLVLTGRFYLPCDSILISGSCVVNEGMLTGESVPVTKTPLPNINNSIPWKIHSGEDYKRHVLFCGTEVIQAQAPNKSIVKAVVLRTGFNTAKGDLVRSILYPKPVNFKLHRDAIRFLMGLVAVTVVGVIYTPIVYTNNGMPASDVVLWTLLIVTVAIPAALPAAVTVCILYSQTRLQRSGIFCLSAQRINMCGQLNIICFDKTGTLTEDGMELWGMVPSYERSFQEVHCFTPGSSLPCGPVLLGMVSCHSLIILDGKVQGDPLDLKMFEGTGWVLQDTAMENNEDEDSQSYKIIKPGPDSGEDFPVEAIAILHQFPFSSSLQRMSVIAEVVGDDEFLVFMKGAPEMVEHFCIPETVPLNFPKELENYTLKGFRVIALAYKKLATKDVQIIESLEREEVESDLVFLGFLIMENKLKPETKAVLQELMAAKIRTVMITGDNLQTACTVGKTSGMIPPGSNFIVIEANAPDGSSPASITWGNIEQIQENGHVSKILLNATIFARMSPGQKSSLIEEFQKIDYYAGMCGDGANDCGALKMAHAGISLSELEASVASPFTSKTPNIECVPKLIKEGRNCLVTSFCVFKYIAMYAMIELICLLLLFWEKKVLGTRHYLMQDMAITITVTLTMSLTGPALKLAPYRPSGQLISPPLLLSMISHIIFSLVVQTIAFTVVQQQPWYNDSDVLSGCLPLNHSAPNITIEEPLLTNRNFLTTTMWFISGMNLIIVEIVFCKGRPFRKPIYTNCKYKMWALVTCFLFLTCIIRDERAYSSELDARSSIRLVCTPYYWRWNTCIMVAALFVVSYLAEEGFIENRRLWLMLKSCFNYHSRSQYRVLERALCNDPTWPPQGQTHYSNKKELGIDLQKYIYDNPTFDAGAENSLELS</sequence>
<dbReference type="FunFam" id="1.20.1110.10:FF:000023">
    <property type="entry name" value="Cation-transporting ATPase"/>
    <property type="match status" value="1"/>
</dbReference>
<dbReference type="SUPFAM" id="SSF81653">
    <property type="entry name" value="Calcium ATPase, transduction domain A"/>
    <property type="match status" value="1"/>
</dbReference>
<dbReference type="InterPro" id="IPR023299">
    <property type="entry name" value="ATPase_P-typ_cyto_dom_N"/>
</dbReference>
<dbReference type="SFLD" id="SFLDG00002">
    <property type="entry name" value="C1.7:_P-type_atpase_like"/>
    <property type="match status" value="1"/>
</dbReference>
<accession>A0A8J6KI75</accession>
<keyword evidence="3 11" id="KW-0812">Transmembrane</keyword>
<dbReference type="EC" id="7.2.2.-" evidence="11"/>
<keyword evidence="10 11" id="KW-0472">Membrane</keyword>
<dbReference type="GO" id="GO:0046872">
    <property type="term" value="F:metal ion binding"/>
    <property type="evidence" value="ECO:0007669"/>
    <property type="project" value="UniProtKB-UniRule"/>
</dbReference>
<dbReference type="Pfam" id="PF00122">
    <property type="entry name" value="E1-E2_ATPase"/>
    <property type="match status" value="1"/>
</dbReference>
<feature type="transmembrane region" description="Helical" evidence="11">
    <location>
        <begin position="893"/>
        <end position="913"/>
    </location>
</feature>
<dbReference type="InterPro" id="IPR023298">
    <property type="entry name" value="ATPase_P-typ_TM_dom_sf"/>
</dbReference>
<dbReference type="OrthoDB" id="48943at2759"/>
<dbReference type="GO" id="GO:0005524">
    <property type="term" value="F:ATP binding"/>
    <property type="evidence" value="ECO:0007669"/>
    <property type="project" value="UniProtKB-UniRule"/>
</dbReference>
<dbReference type="SUPFAM" id="SSF81665">
    <property type="entry name" value="Calcium ATPase, transmembrane domain M"/>
    <property type="match status" value="1"/>
</dbReference>
<dbReference type="InterPro" id="IPR008250">
    <property type="entry name" value="ATPase_P-typ_transduc_dom_A_sf"/>
</dbReference>
<evidence type="ECO:0000313" key="15">
    <source>
        <dbReference type="EMBL" id="KAG9493957.1"/>
    </source>
</evidence>
<feature type="transmembrane region" description="Helical" evidence="11">
    <location>
        <begin position="852"/>
        <end position="878"/>
    </location>
</feature>
<feature type="transmembrane region" description="Helical" evidence="11">
    <location>
        <begin position="1021"/>
        <end position="1040"/>
    </location>
</feature>
<dbReference type="AlphaFoldDB" id="A0A8J6KI75"/>
<keyword evidence="5 11" id="KW-0547">Nucleotide-binding</keyword>
<evidence type="ECO:0000259" key="14">
    <source>
        <dbReference type="Pfam" id="PF12409"/>
    </source>
</evidence>
<keyword evidence="4 11" id="KW-0479">Metal-binding</keyword>
<feature type="transmembrane region" description="Helical" evidence="11">
    <location>
        <begin position="989"/>
        <end position="1009"/>
    </location>
</feature>
<dbReference type="InterPro" id="IPR001757">
    <property type="entry name" value="P_typ_ATPase"/>
</dbReference>
<evidence type="ECO:0000313" key="16">
    <source>
        <dbReference type="Proteomes" id="UP000770717"/>
    </source>
</evidence>
<feature type="transmembrane region" description="Helical" evidence="11">
    <location>
        <begin position="390"/>
        <end position="410"/>
    </location>
</feature>
<dbReference type="InterPro" id="IPR004014">
    <property type="entry name" value="ATPase_P-typ_cation-transptr_N"/>
</dbReference>
<dbReference type="GO" id="GO:0006874">
    <property type="term" value="P:intracellular calcium ion homeostasis"/>
    <property type="evidence" value="ECO:0007669"/>
    <property type="project" value="TreeGrafter"/>
</dbReference>
<dbReference type="InterPro" id="IPR044492">
    <property type="entry name" value="P_typ_ATPase_HD_dom"/>
</dbReference>
<dbReference type="SFLD" id="SFLDS00003">
    <property type="entry name" value="Haloacid_Dehalogenase"/>
    <property type="match status" value="1"/>
</dbReference>
<keyword evidence="9 11" id="KW-1133">Transmembrane helix</keyword>
<evidence type="ECO:0000256" key="3">
    <source>
        <dbReference type="ARBA" id="ARBA00022692"/>
    </source>
</evidence>
<comment type="subcellular location">
    <subcellularLocation>
        <location evidence="1 11">Membrane</location>
        <topology evidence="1 11">Multi-pass membrane protein</topology>
    </subcellularLocation>
</comment>
<keyword evidence="6 11" id="KW-0067">ATP-binding</keyword>
<evidence type="ECO:0000256" key="8">
    <source>
        <dbReference type="ARBA" id="ARBA00022967"/>
    </source>
</evidence>
<keyword evidence="8 11" id="KW-1278">Translocase</keyword>
<dbReference type="PROSITE" id="PS00154">
    <property type="entry name" value="ATPASE_E1_E2"/>
    <property type="match status" value="1"/>
</dbReference>
<evidence type="ECO:0000256" key="1">
    <source>
        <dbReference type="ARBA" id="ARBA00004141"/>
    </source>
</evidence>
<dbReference type="Gene3D" id="3.40.50.1000">
    <property type="entry name" value="HAD superfamily/HAD-like"/>
    <property type="match status" value="1"/>
</dbReference>
<proteinExistence type="inferred from homology"/>
<feature type="transmembrane region" description="Helical" evidence="11">
    <location>
        <begin position="422"/>
        <end position="448"/>
    </location>
</feature>
<dbReference type="PRINTS" id="PR00119">
    <property type="entry name" value="CATATPASE"/>
</dbReference>
<dbReference type="SUPFAM" id="SSF56784">
    <property type="entry name" value="HAD-like"/>
    <property type="match status" value="1"/>
</dbReference>
<dbReference type="InterPro" id="IPR036412">
    <property type="entry name" value="HAD-like_sf"/>
</dbReference>
<dbReference type="GO" id="GO:0031902">
    <property type="term" value="C:late endosome membrane"/>
    <property type="evidence" value="ECO:0007669"/>
    <property type="project" value="TreeGrafter"/>
</dbReference>
<feature type="transmembrane region" description="Helical" evidence="11">
    <location>
        <begin position="1060"/>
        <end position="1080"/>
    </location>
</feature>
<dbReference type="CDD" id="cd07542">
    <property type="entry name" value="P-type_ATPase_cation"/>
    <property type="match status" value="1"/>
</dbReference>
<dbReference type="InterPro" id="IPR059000">
    <property type="entry name" value="ATPase_P-type_domA"/>
</dbReference>
<dbReference type="Gene3D" id="3.40.1110.10">
    <property type="entry name" value="Calcium-transporting ATPase, cytoplasmic domain N"/>
    <property type="match status" value="1"/>
</dbReference>
<evidence type="ECO:0000256" key="2">
    <source>
        <dbReference type="ARBA" id="ARBA00006000"/>
    </source>
</evidence>
<dbReference type="SFLD" id="SFLDF00027">
    <property type="entry name" value="p-type_atpase"/>
    <property type="match status" value="1"/>
</dbReference>
<protein>
    <recommendedName>
        <fullName evidence="11">Cation-transporting ATPase</fullName>
        <ecNumber evidence="11">7.2.2.-</ecNumber>
    </recommendedName>
</protein>
<dbReference type="PANTHER" id="PTHR45630:SF1">
    <property type="entry name" value="CATION-TRANSPORTING ATPASE 13A4-RELATED"/>
    <property type="match status" value="1"/>
</dbReference>
<feature type="transmembrane region" description="Helical" evidence="11">
    <location>
        <begin position="925"/>
        <end position="948"/>
    </location>
</feature>
<dbReference type="Gene3D" id="1.20.1110.10">
    <property type="entry name" value="Calcium-transporting ATPase, transmembrane domain"/>
    <property type="match status" value="1"/>
</dbReference>
<feature type="domain" description="P-type ATPase A" evidence="12">
    <location>
        <begin position="254"/>
        <end position="376"/>
    </location>
</feature>
<evidence type="ECO:0000256" key="10">
    <source>
        <dbReference type="ARBA" id="ARBA00023136"/>
    </source>
</evidence>
<dbReference type="InterPro" id="IPR006544">
    <property type="entry name" value="P-type_TPase_V"/>
</dbReference>
<dbReference type="EMBL" id="WNTK01000001">
    <property type="protein sequence ID" value="KAG9493957.1"/>
    <property type="molecule type" value="Genomic_DNA"/>
</dbReference>
<dbReference type="Pfam" id="PF12409">
    <property type="entry name" value="P5-ATPase"/>
    <property type="match status" value="1"/>
</dbReference>
<dbReference type="Pfam" id="PF13246">
    <property type="entry name" value="Cation_ATPase"/>
    <property type="match status" value="1"/>
</dbReference>
<name>A0A8J6KI75_ELECQ</name>
<dbReference type="GO" id="GO:0015203">
    <property type="term" value="F:polyamine transmembrane transporter activity"/>
    <property type="evidence" value="ECO:0007669"/>
    <property type="project" value="TreeGrafter"/>
</dbReference>
<dbReference type="NCBIfam" id="TIGR01494">
    <property type="entry name" value="ATPase_P-type"/>
    <property type="match status" value="2"/>
</dbReference>